<name>A0A6C0J6X5_9ZZZZ</name>
<protein>
    <submittedName>
        <fullName evidence="1">Uncharacterized protein</fullName>
    </submittedName>
</protein>
<proteinExistence type="predicted"/>
<accession>A0A6C0J6X5</accession>
<organism evidence="1">
    <name type="scientific">viral metagenome</name>
    <dbReference type="NCBI Taxonomy" id="1070528"/>
    <lineage>
        <taxon>unclassified sequences</taxon>
        <taxon>metagenomes</taxon>
        <taxon>organismal metagenomes</taxon>
    </lineage>
</organism>
<sequence>MSSFQLGGKEEVKEQCFYPGEGGHQAHANWLQLKAVV</sequence>
<reference evidence="1" key="1">
    <citation type="journal article" date="2020" name="Nature">
        <title>Giant virus diversity and host interactions through global metagenomics.</title>
        <authorList>
            <person name="Schulz F."/>
            <person name="Roux S."/>
            <person name="Paez-Espino D."/>
            <person name="Jungbluth S."/>
            <person name="Walsh D.A."/>
            <person name="Denef V.J."/>
            <person name="McMahon K.D."/>
            <person name="Konstantinidis K.T."/>
            <person name="Eloe-Fadrosh E.A."/>
            <person name="Kyrpides N.C."/>
            <person name="Woyke T."/>
        </authorList>
    </citation>
    <scope>NUCLEOTIDE SEQUENCE</scope>
    <source>
        <strain evidence="1">GVMAG-M-3300025860-20</strain>
    </source>
</reference>
<evidence type="ECO:0000313" key="1">
    <source>
        <dbReference type="EMBL" id="QHU00620.1"/>
    </source>
</evidence>
<dbReference type="AlphaFoldDB" id="A0A6C0J6X5"/>
<dbReference type="EMBL" id="MN740328">
    <property type="protein sequence ID" value="QHU00620.1"/>
    <property type="molecule type" value="Genomic_DNA"/>
</dbReference>